<dbReference type="STRING" id="56484.A0A1Y2FWC9"/>
<sequence length="205" mass="22448">MSKTITEQATEEVKEVKTEIVEGQVDSLDSNARYLGYLARAQRYLLTSSRYVAYTSDIGEAFRPVVPPAVVTAGYAVSWLYLIGDVGYEGYKAKYVHDEANGAVGTLMVKRSIFQGLASMALPAFTIHSTVKYSAKLFKNVQNPKVNGWGPTVMGLAVVPALPYLFDHPVEYAVDTVFDKIEAALGVSAKNESRATRDPEAKKEL</sequence>
<evidence type="ECO:0000256" key="1">
    <source>
        <dbReference type="ARBA" id="ARBA00009224"/>
    </source>
</evidence>
<evidence type="ECO:0000256" key="2">
    <source>
        <dbReference type="ARBA" id="ARBA00017835"/>
    </source>
</evidence>
<evidence type="ECO:0000313" key="4">
    <source>
        <dbReference type="EMBL" id="ORY87604.1"/>
    </source>
</evidence>
<evidence type="ECO:0000256" key="3">
    <source>
        <dbReference type="ARBA" id="ARBA00029631"/>
    </source>
</evidence>
<dbReference type="GO" id="GO:0000266">
    <property type="term" value="P:mitochondrial fission"/>
    <property type="evidence" value="ECO:0007669"/>
    <property type="project" value="TreeGrafter"/>
</dbReference>
<dbReference type="GO" id="GO:0005739">
    <property type="term" value="C:mitochondrion"/>
    <property type="evidence" value="ECO:0007669"/>
    <property type="project" value="TreeGrafter"/>
</dbReference>
<proteinExistence type="inferred from homology"/>
<dbReference type="PANTHER" id="PTHR11001">
    <property type="entry name" value="MITOCHONDRIAL FISSION PROCESS PROTEIN 1"/>
    <property type="match status" value="1"/>
</dbReference>
<dbReference type="PANTHER" id="PTHR11001:SF2">
    <property type="entry name" value="MITOCHONDRIAL FISSION PROCESS PROTEIN 1"/>
    <property type="match status" value="1"/>
</dbReference>
<gene>
    <name evidence="4" type="ORF">BCR37DRAFT_375464</name>
</gene>
<comment type="similarity">
    <text evidence="1">Belongs to the MTFP1 family.</text>
</comment>
<organism evidence="4 5">
    <name type="scientific">Protomyces lactucae-debilis</name>
    <dbReference type="NCBI Taxonomy" id="2754530"/>
    <lineage>
        <taxon>Eukaryota</taxon>
        <taxon>Fungi</taxon>
        <taxon>Dikarya</taxon>
        <taxon>Ascomycota</taxon>
        <taxon>Taphrinomycotina</taxon>
        <taxon>Taphrinomycetes</taxon>
        <taxon>Taphrinales</taxon>
        <taxon>Protomycetaceae</taxon>
        <taxon>Protomyces</taxon>
    </lineage>
</organism>
<dbReference type="OrthoDB" id="424969at2759"/>
<dbReference type="OMA" id="DVFTWQM"/>
<evidence type="ECO:0000313" key="5">
    <source>
        <dbReference type="Proteomes" id="UP000193685"/>
    </source>
</evidence>
<keyword evidence="5" id="KW-1185">Reference proteome</keyword>
<accession>A0A1Y2FWC9</accession>
<dbReference type="AlphaFoldDB" id="A0A1Y2FWC9"/>
<dbReference type="EMBL" id="MCFI01000001">
    <property type="protein sequence ID" value="ORY87604.1"/>
    <property type="molecule type" value="Genomic_DNA"/>
</dbReference>
<dbReference type="Proteomes" id="UP000193685">
    <property type="component" value="Unassembled WGS sequence"/>
</dbReference>
<dbReference type="Pfam" id="PF10558">
    <property type="entry name" value="MTP18"/>
    <property type="match status" value="2"/>
</dbReference>
<protein>
    <recommendedName>
        <fullName evidence="2">Mitochondrial fission process protein 1</fullName>
    </recommendedName>
    <alternativeName>
        <fullName evidence="3">Mitochondrial 18 kDa protein</fullName>
    </alternativeName>
</protein>
<reference evidence="4 5" key="1">
    <citation type="submission" date="2016-07" db="EMBL/GenBank/DDBJ databases">
        <title>Pervasive Adenine N6-methylation of Active Genes in Fungi.</title>
        <authorList>
            <consortium name="DOE Joint Genome Institute"/>
            <person name="Mondo S.J."/>
            <person name="Dannebaum R.O."/>
            <person name="Kuo R.C."/>
            <person name="Labutti K."/>
            <person name="Haridas S."/>
            <person name="Kuo A."/>
            <person name="Salamov A."/>
            <person name="Ahrendt S.R."/>
            <person name="Lipzen A."/>
            <person name="Sullivan W."/>
            <person name="Andreopoulos W.B."/>
            <person name="Clum A."/>
            <person name="Lindquist E."/>
            <person name="Daum C."/>
            <person name="Ramamoorthy G.K."/>
            <person name="Gryganskyi A."/>
            <person name="Culley D."/>
            <person name="Magnuson J.K."/>
            <person name="James T.Y."/>
            <person name="O'Malley M.A."/>
            <person name="Stajich J.E."/>
            <person name="Spatafora J.W."/>
            <person name="Visel A."/>
            <person name="Grigoriev I.V."/>
        </authorList>
    </citation>
    <scope>NUCLEOTIDE SEQUENCE [LARGE SCALE GENOMIC DNA]</scope>
    <source>
        <strain evidence="4 5">12-1054</strain>
    </source>
</reference>
<dbReference type="RefSeq" id="XP_040728099.1">
    <property type="nucleotide sequence ID" value="XM_040868383.1"/>
</dbReference>
<comment type="caution">
    <text evidence="4">The sequence shown here is derived from an EMBL/GenBank/DDBJ whole genome shotgun (WGS) entry which is preliminary data.</text>
</comment>
<name>A0A1Y2FWC9_PROLT</name>
<dbReference type="GeneID" id="63784982"/>
<dbReference type="InterPro" id="IPR019560">
    <property type="entry name" value="Mitochondrial_18_kDa_protein"/>
</dbReference>